<protein>
    <submittedName>
        <fullName evidence="8">Penicillin-binding protein 3</fullName>
    </submittedName>
</protein>
<keyword evidence="4" id="KW-0732">Signal</keyword>
<proteinExistence type="inferred from homology"/>
<comment type="similarity">
    <text evidence="2">Belongs to the transpeptidase family.</text>
</comment>
<dbReference type="PANTHER" id="PTHR30627:SF25">
    <property type="entry name" value="PENICILLIN-BINDING PROTEIN 3"/>
    <property type="match status" value="1"/>
</dbReference>
<organism evidence="8 9">
    <name type="scientific">Sporolactobacillus putidus</name>
    <dbReference type="NCBI Taxonomy" id="492735"/>
    <lineage>
        <taxon>Bacteria</taxon>
        <taxon>Bacillati</taxon>
        <taxon>Bacillota</taxon>
        <taxon>Bacilli</taxon>
        <taxon>Bacillales</taxon>
        <taxon>Sporolactobacillaceae</taxon>
        <taxon>Sporolactobacillus</taxon>
    </lineage>
</organism>
<dbReference type="SUPFAM" id="SSF56601">
    <property type="entry name" value="beta-lactamase/transpeptidase-like"/>
    <property type="match status" value="1"/>
</dbReference>
<feature type="signal peptide" evidence="4">
    <location>
        <begin position="1"/>
        <end position="21"/>
    </location>
</feature>
<dbReference type="InterPro" id="IPR005311">
    <property type="entry name" value="PBP_dimer"/>
</dbReference>
<dbReference type="AlphaFoldDB" id="A0A917S0V4"/>
<evidence type="ECO:0000256" key="1">
    <source>
        <dbReference type="ARBA" id="ARBA00004370"/>
    </source>
</evidence>
<dbReference type="RefSeq" id="WP_188802200.1">
    <property type="nucleotide sequence ID" value="NZ_BMOK01000004.1"/>
</dbReference>
<dbReference type="InterPro" id="IPR012338">
    <property type="entry name" value="Beta-lactam/transpept-like"/>
</dbReference>
<evidence type="ECO:0000259" key="6">
    <source>
        <dbReference type="Pfam" id="PF03717"/>
    </source>
</evidence>
<dbReference type="Gene3D" id="3.40.710.10">
    <property type="entry name" value="DD-peptidase/beta-lactamase superfamily"/>
    <property type="match status" value="1"/>
</dbReference>
<sequence length="673" mass="72338">MRFRHYSALAVLFVSVLIMLAGCGSNQPTAESRFQAYIKAWQNKNFTAMYGFLSKSSQKTISKSAFVTRYQRIYNGISAGTMTATVQKVDQQKKNAIPFKATISTIAGPVRFSQSVQMAQETRNNQQNWYVDWQPSLILPGLKTGDTVNVETVPSKRGEILDRNGQPLAIDGTAASVGVVPSQLGTGSGRAQTISKLSQILGVPAQQISDAMAASWVKADSFVPVRTVDAGNVSLIRQATSLPGVVRTSVQSRVYPDGQASGHLTGYVGPITADQLKKNPNAGYSDTSVIGLTGLEQLFENQLRQHDGATIALLNKSGKQTGVIAKTAPKNGQNIQLTIDRNVQDALYQEMKNSAGSAAAINPKTGDILGLVSTPSYDPNSFAFGISAGDYTKLSHDPMKPLENRFSAASAPGSVFKPVTAAMALDHKAINPAQSVAISGLKWQNDKSWGNFYVTRLDSSPSVNLEQALYLSDNIYFAQTALKIGGPTFAADAKKFGFGETLPIPYPMQSSTLSNSGNLNDPLLLANSGYGQGQVSVNPLHLSLIYSAFVNNGSIIKPRLIKTDVPPEMWKKNVMLPATAQLLNQDLIQVVNNPAGTAHDAQINGLTLAGKTGTPEFKMKQGQAGRENGWFVAYNTDNPRLLVTMVVENTQNQGGSHAVTPKVRNVFQRLLKP</sequence>
<dbReference type="Gene3D" id="3.30.1390.30">
    <property type="entry name" value="Penicillin-binding protein 2a, domain 3"/>
    <property type="match status" value="1"/>
</dbReference>
<evidence type="ECO:0000313" key="9">
    <source>
        <dbReference type="Proteomes" id="UP000654670"/>
    </source>
</evidence>
<dbReference type="EMBL" id="BMOK01000004">
    <property type="protein sequence ID" value="GGL49597.1"/>
    <property type="molecule type" value="Genomic_DNA"/>
</dbReference>
<gene>
    <name evidence="8" type="primary">pbp3</name>
    <name evidence="8" type="ORF">GCM10007968_12190</name>
</gene>
<dbReference type="GO" id="GO:0008658">
    <property type="term" value="F:penicillin binding"/>
    <property type="evidence" value="ECO:0007669"/>
    <property type="project" value="InterPro"/>
</dbReference>
<feature type="domain" description="Penicillin-binding protein transpeptidase" evidence="5">
    <location>
        <begin position="356"/>
        <end position="667"/>
    </location>
</feature>
<comment type="caution">
    <text evidence="8">The sequence shown here is derived from an EMBL/GenBank/DDBJ whole genome shotgun (WGS) entry which is preliminary data.</text>
</comment>
<dbReference type="GO" id="GO:0005886">
    <property type="term" value="C:plasma membrane"/>
    <property type="evidence" value="ECO:0007669"/>
    <property type="project" value="TreeGrafter"/>
</dbReference>
<dbReference type="GO" id="GO:0071972">
    <property type="term" value="F:peptidoglycan L,D-transpeptidase activity"/>
    <property type="evidence" value="ECO:0007669"/>
    <property type="project" value="TreeGrafter"/>
</dbReference>
<keyword evidence="3" id="KW-0472">Membrane</keyword>
<evidence type="ECO:0000259" key="5">
    <source>
        <dbReference type="Pfam" id="PF00905"/>
    </source>
</evidence>
<dbReference type="SUPFAM" id="SSF54427">
    <property type="entry name" value="NTF2-like"/>
    <property type="match status" value="1"/>
</dbReference>
<reference evidence="8" key="2">
    <citation type="submission" date="2020-09" db="EMBL/GenBank/DDBJ databases">
        <authorList>
            <person name="Sun Q."/>
            <person name="Ohkuma M."/>
        </authorList>
    </citation>
    <scope>NUCLEOTIDE SEQUENCE</scope>
    <source>
        <strain evidence="8">JCM 15325</strain>
    </source>
</reference>
<dbReference type="PANTHER" id="PTHR30627">
    <property type="entry name" value="PEPTIDOGLYCAN D,D-TRANSPEPTIDASE"/>
    <property type="match status" value="1"/>
</dbReference>
<dbReference type="Proteomes" id="UP000654670">
    <property type="component" value="Unassembled WGS sequence"/>
</dbReference>
<evidence type="ECO:0000256" key="4">
    <source>
        <dbReference type="SAM" id="SignalP"/>
    </source>
</evidence>
<dbReference type="PROSITE" id="PS51257">
    <property type="entry name" value="PROKAR_LIPOPROTEIN"/>
    <property type="match status" value="1"/>
</dbReference>
<accession>A0A917S0V4</accession>
<evidence type="ECO:0000256" key="3">
    <source>
        <dbReference type="ARBA" id="ARBA00023136"/>
    </source>
</evidence>
<dbReference type="Pfam" id="PF03717">
    <property type="entry name" value="PBP_dimer"/>
    <property type="match status" value="1"/>
</dbReference>
<name>A0A917S0V4_9BACL</name>
<dbReference type="InterPro" id="IPR050515">
    <property type="entry name" value="Beta-lactam/transpept"/>
</dbReference>
<feature type="chain" id="PRO_5038689184" evidence="4">
    <location>
        <begin position="22"/>
        <end position="673"/>
    </location>
</feature>
<dbReference type="GO" id="GO:0046677">
    <property type="term" value="P:response to antibiotic"/>
    <property type="evidence" value="ECO:0007669"/>
    <property type="project" value="InterPro"/>
</dbReference>
<feature type="domain" description="NTF2-like N-terminal transpeptidase" evidence="7">
    <location>
        <begin position="29"/>
        <end position="145"/>
    </location>
</feature>
<keyword evidence="9" id="KW-1185">Reference proteome</keyword>
<evidence type="ECO:0000259" key="7">
    <source>
        <dbReference type="Pfam" id="PF05223"/>
    </source>
</evidence>
<comment type="subcellular location">
    <subcellularLocation>
        <location evidence="1">Membrane</location>
    </subcellularLocation>
</comment>
<dbReference type="GO" id="GO:0071555">
    <property type="term" value="P:cell wall organization"/>
    <property type="evidence" value="ECO:0007669"/>
    <property type="project" value="TreeGrafter"/>
</dbReference>
<dbReference type="Gene3D" id="3.10.450.100">
    <property type="entry name" value="NTF2-like, domain 1"/>
    <property type="match status" value="1"/>
</dbReference>
<evidence type="ECO:0000313" key="8">
    <source>
        <dbReference type="EMBL" id="GGL49597.1"/>
    </source>
</evidence>
<dbReference type="InterPro" id="IPR001460">
    <property type="entry name" value="PCN-bd_Tpept"/>
</dbReference>
<dbReference type="InterPro" id="IPR007887">
    <property type="entry name" value="MecA_N"/>
</dbReference>
<evidence type="ECO:0000256" key="2">
    <source>
        <dbReference type="ARBA" id="ARBA00007171"/>
    </source>
</evidence>
<dbReference type="Pfam" id="PF05223">
    <property type="entry name" value="MecA_N"/>
    <property type="match status" value="1"/>
</dbReference>
<dbReference type="InterPro" id="IPR032710">
    <property type="entry name" value="NTF2-like_dom_sf"/>
</dbReference>
<reference evidence="8" key="1">
    <citation type="journal article" date="2014" name="Int. J. Syst. Evol. Microbiol.">
        <title>Complete genome sequence of Corynebacterium casei LMG S-19264T (=DSM 44701T), isolated from a smear-ripened cheese.</title>
        <authorList>
            <consortium name="US DOE Joint Genome Institute (JGI-PGF)"/>
            <person name="Walter F."/>
            <person name="Albersmeier A."/>
            <person name="Kalinowski J."/>
            <person name="Ruckert C."/>
        </authorList>
    </citation>
    <scope>NUCLEOTIDE SEQUENCE</scope>
    <source>
        <strain evidence="8">JCM 15325</strain>
    </source>
</reference>
<dbReference type="Pfam" id="PF00905">
    <property type="entry name" value="Transpeptidase"/>
    <property type="match status" value="1"/>
</dbReference>
<dbReference type="Gene3D" id="3.90.1310.10">
    <property type="entry name" value="Penicillin-binding protein 2a (Domain 2)"/>
    <property type="match status" value="1"/>
</dbReference>
<feature type="domain" description="Penicillin-binding protein dimerisation" evidence="6">
    <location>
        <begin position="153"/>
        <end position="322"/>
    </location>
</feature>
<dbReference type="SUPFAM" id="SSF56519">
    <property type="entry name" value="Penicillin binding protein dimerisation domain"/>
    <property type="match status" value="1"/>
</dbReference>
<dbReference type="InterPro" id="IPR036138">
    <property type="entry name" value="PBP_dimer_sf"/>
</dbReference>